<evidence type="ECO:0000313" key="2">
    <source>
        <dbReference type="EMBL" id="EEQ05031.1"/>
    </source>
</evidence>
<proteinExistence type="predicted"/>
<dbReference type="Proteomes" id="UP000010319">
    <property type="component" value="Unassembled WGS sequence"/>
</dbReference>
<evidence type="ECO:0000313" key="3">
    <source>
        <dbReference type="Proteomes" id="UP000010319"/>
    </source>
</evidence>
<name>A0ABM9XUF8_YERBE</name>
<reference evidence="2" key="1">
    <citation type="submission" date="2008-12" db="EMBL/GenBank/DDBJ databases">
        <title>Annotation of the Yersinia bercovieri ATCC 43970 genome.</title>
        <authorList>
            <person name="Read T.D."/>
            <person name="Akmal A."/>
            <person name="Bishop-Lilly K."/>
            <person name="Chen P.E."/>
            <person name="Cook C."/>
            <person name="Kiley M.P."/>
            <person name="Lentz S."/>
            <person name="Mateczun A."/>
            <person name="Nagarajan N."/>
            <person name="Nolan N."/>
            <person name="Osborne B.I."/>
            <person name="Pop M."/>
            <person name="Sozhamannan S."/>
            <person name="Stewart A.C."/>
            <person name="Sulakvelidze A."/>
            <person name="Thomason B."/>
            <person name="Willner K."/>
            <person name="Zwick M.E."/>
        </authorList>
    </citation>
    <scope>NUCLEOTIDE SEQUENCE [LARGE SCALE GENOMIC DNA]</scope>
    <source>
        <strain evidence="2">ATCC 43970</strain>
    </source>
</reference>
<keyword evidence="1" id="KW-1133">Transmembrane helix</keyword>
<protein>
    <submittedName>
        <fullName evidence="2">Uncharacterized protein</fullName>
    </submittedName>
</protein>
<accession>A0ABM9XUF8</accession>
<dbReference type="EMBL" id="AALC02000077">
    <property type="protein sequence ID" value="EEQ05031.1"/>
    <property type="molecule type" value="Genomic_DNA"/>
</dbReference>
<keyword evidence="3" id="KW-1185">Reference proteome</keyword>
<organism evidence="2 3">
    <name type="scientific">Yersinia bercovieri ATCC 43970</name>
    <dbReference type="NCBI Taxonomy" id="349968"/>
    <lineage>
        <taxon>Bacteria</taxon>
        <taxon>Pseudomonadati</taxon>
        <taxon>Pseudomonadota</taxon>
        <taxon>Gammaproteobacteria</taxon>
        <taxon>Enterobacterales</taxon>
        <taxon>Yersiniaceae</taxon>
        <taxon>Yersinia</taxon>
    </lineage>
</organism>
<gene>
    <name evidence="2" type="ORF">yberc0001_36570</name>
</gene>
<sequence length="46" mass="5263">MHCSYSGSGLVILKTFYFTLTIFCFYGVKKTTISVYLIEIYVVITV</sequence>
<feature type="transmembrane region" description="Helical" evidence="1">
    <location>
        <begin position="6"/>
        <end position="28"/>
    </location>
</feature>
<comment type="caution">
    <text evidence="2">The sequence shown here is derived from an EMBL/GenBank/DDBJ whole genome shotgun (WGS) entry which is preliminary data.</text>
</comment>
<keyword evidence="1" id="KW-0472">Membrane</keyword>
<keyword evidence="1" id="KW-0812">Transmembrane</keyword>
<evidence type="ECO:0000256" key="1">
    <source>
        <dbReference type="SAM" id="Phobius"/>
    </source>
</evidence>